<accession>A0A7C3VRI2</accession>
<dbReference type="EMBL" id="DSPX01000200">
    <property type="protein sequence ID" value="HGG02810.1"/>
    <property type="molecule type" value="Genomic_DNA"/>
</dbReference>
<organism evidence="1">
    <name type="scientific">Planktothricoides sp. SpSt-374</name>
    <dbReference type="NCBI Taxonomy" id="2282167"/>
    <lineage>
        <taxon>Bacteria</taxon>
        <taxon>Bacillati</taxon>
        <taxon>Cyanobacteriota</taxon>
        <taxon>Cyanophyceae</taxon>
        <taxon>Oscillatoriophycideae</taxon>
        <taxon>Oscillatoriales</taxon>
        <taxon>Oscillatoriaceae</taxon>
        <taxon>Planktothricoides</taxon>
    </lineage>
</organism>
<proteinExistence type="predicted"/>
<protein>
    <submittedName>
        <fullName evidence="1">Uncharacterized protein</fullName>
    </submittedName>
</protein>
<dbReference type="AlphaFoldDB" id="A0A7C3VRI2"/>
<evidence type="ECO:0000313" key="1">
    <source>
        <dbReference type="EMBL" id="HGG02810.1"/>
    </source>
</evidence>
<comment type="caution">
    <text evidence="1">The sequence shown here is derived from an EMBL/GenBank/DDBJ whole genome shotgun (WGS) entry which is preliminary data.</text>
</comment>
<sequence>MVFTPPFAAGFSFPTRLRVRSHHRQTLLSLIYGQSSLTSGALLARDVGIYGRRESRSERWETMLKGS</sequence>
<name>A0A7C3VRI2_9CYAN</name>
<reference evidence="1" key="1">
    <citation type="journal article" date="2020" name="mSystems">
        <title>Genome- and Community-Level Interaction Insights into Carbon Utilization and Element Cycling Functions of Hydrothermarchaeota in Hydrothermal Sediment.</title>
        <authorList>
            <person name="Zhou Z."/>
            <person name="Liu Y."/>
            <person name="Xu W."/>
            <person name="Pan J."/>
            <person name="Luo Z.H."/>
            <person name="Li M."/>
        </authorList>
    </citation>
    <scope>NUCLEOTIDE SEQUENCE [LARGE SCALE GENOMIC DNA]</scope>
    <source>
        <strain evidence="1">SpSt-374</strain>
    </source>
</reference>
<gene>
    <name evidence="1" type="ORF">ENR15_19750</name>
</gene>